<sequence>MAVNWFFILLYLYFIKIIFRNPFEMLCCCFVIADICFSGLFGQGLNTGTSKSAWLVLLYKNIRRQAVSGEASRFVNPPWTTDLKQVKVNFHLFPAYLQLG</sequence>
<dbReference type="Proteomes" id="UP000243640">
    <property type="component" value="Unassembled WGS sequence"/>
</dbReference>
<gene>
    <name evidence="1" type="ORF">B6S09_17690</name>
</gene>
<dbReference type="AlphaFoldDB" id="A0A235C9I3"/>
<evidence type="ECO:0000313" key="2">
    <source>
        <dbReference type="Proteomes" id="UP000243640"/>
    </source>
</evidence>
<accession>A0A235C9I3</accession>
<proteinExistence type="predicted"/>
<name>A0A235C9I3_9GAMM</name>
<evidence type="ECO:0000313" key="1">
    <source>
        <dbReference type="EMBL" id="OYD21059.1"/>
    </source>
</evidence>
<comment type="caution">
    <text evidence="1">The sequence shown here is derived from an EMBL/GenBank/DDBJ whole genome shotgun (WGS) entry which is preliminary data.</text>
</comment>
<organism evidence="1 2">
    <name type="scientific">Oceanimonas baumannii</name>
    <dbReference type="NCBI Taxonomy" id="129578"/>
    <lineage>
        <taxon>Bacteria</taxon>
        <taxon>Pseudomonadati</taxon>
        <taxon>Pseudomonadota</taxon>
        <taxon>Gammaproteobacteria</taxon>
        <taxon>Aeromonadales</taxon>
        <taxon>Aeromonadaceae</taxon>
        <taxon>Oceanimonas</taxon>
    </lineage>
</organism>
<protein>
    <submittedName>
        <fullName evidence="1">Uncharacterized protein</fullName>
    </submittedName>
</protein>
<reference evidence="1 2" key="1">
    <citation type="submission" date="2017-08" db="EMBL/GenBank/DDBJ databases">
        <title>Draft Genome Sequence of the Marine Bacterium Oceanimonas baumannii ATCC 700832.</title>
        <authorList>
            <person name="Mcclelland W.D."/>
            <person name="Brennan M.A."/>
            <person name="Trachtenberg A.M."/>
            <person name="Maclea K.S."/>
        </authorList>
    </citation>
    <scope>NUCLEOTIDE SEQUENCE [LARGE SCALE GENOMIC DNA]</scope>
    <source>
        <strain evidence="1 2">ATCC 700832</strain>
    </source>
</reference>
<dbReference type="EMBL" id="NQJF01000023">
    <property type="protein sequence ID" value="OYD21059.1"/>
    <property type="molecule type" value="Genomic_DNA"/>
</dbReference>